<reference evidence="1" key="1">
    <citation type="submission" date="2023-06" db="EMBL/GenBank/DDBJ databases">
        <authorList>
            <consortium name="Lawrence Berkeley National Laboratory"/>
            <person name="Ahrendt S."/>
            <person name="Sahu N."/>
            <person name="Indic B."/>
            <person name="Wong-Bajracharya J."/>
            <person name="Merenyi Z."/>
            <person name="Ke H.-M."/>
            <person name="Monk M."/>
            <person name="Kocsube S."/>
            <person name="Drula E."/>
            <person name="Lipzen A."/>
            <person name="Balint B."/>
            <person name="Henrissat B."/>
            <person name="Andreopoulos B."/>
            <person name="Martin F.M."/>
            <person name="Harder C.B."/>
            <person name="Rigling D."/>
            <person name="Ford K.L."/>
            <person name="Foster G.D."/>
            <person name="Pangilinan J."/>
            <person name="Papanicolaou A."/>
            <person name="Barry K."/>
            <person name="LaButti K."/>
            <person name="Viragh M."/>
            <person name="Koriabine M."/>
            <person name="Yan M."/>
            <person name="Riley R."/>
            <person name="Champramary S."/>
            <person name="Plett K.L."/>
            <person name="Tsai I.J."/>
            <person name="Slot J."/>
            <person name="Sipos G."/>
            <person name="Plett J."/>
            <person name="Nagy L.G."/>
            <person name="Grigoriev I.V."/>
        </authorList>
    </citation>
    <scope>NUCLEOTIDE SEQUENCE</scope>
    <source>
        <strain evidence="1">FPL87.14</strain>
    </source>
</reference>
<evidence type="ECO:0000313" key="2">
    <source>
        <dbReference type="Proteomes" id="UP001175226"/>
    </source>
</evidence>
<protein>
    <submittedName>
        <fullName evidence="1">Uncharacterized protein</fullName>
    </submittedName>
</protein>
<accession>A0AA39J0X0</accession>
<dbReference type="AlphaFoldDB" id="A0AA39J0X0"/>
<proteinExistence type="predicted"/>
<gene>
    <name evidence="1" type="ORF">EV421DRAFT_1845039</name>
</gene>
<name>A0AA39J0X0_9AGAR</name>
<dbReference type="Proteomes" id="UP001175226">
    <property type="component" value="Unassembled WGS sequence"/>
</dbReference>
<sequence>MPLLKLKVLPLAVAVHCRLQRAPQDANPTLKLIITRHSSGMASKSSIGSDMCQTCSIFFSLYCFRVSMVATLQHTGKDGLNPLDRIPSDHFALPSSRQALTWKFQMCCYKAFKIGSSSNYNEFEAPCGVLHVPTCLMHGLVPLFPLKRPLVAPVVSQQFVNRLEQA</sequence>
<organism evidence="1 2">
    <name type="scientific">Armillaria borealis</name>
    <dbReference type="NCBI Taxonomy" id="47425"/>
    <lineage>
        <taxon>Eukaryota</taxon>
        <taxon>Fungi</taxon>
        <taxon>Dikarya</taxon>
        <taxon>Basidiomycota</taxon>
        <taxon>Agaricomycotina</taxon>
        <taxon>Agaricomycetes</taxon>
        <taxon>Agaricomycetidae</taxon>
        <taxon>Agaricales</taxon>
        <taxon>Marasmiineae</taxon>
        <taxon>Physalacriaceae</taxon>
        <taxon>Armillaria</taxon>
    </lineage>
</organism>
<keyword evidence="2" id="KW-1185">Reference proteome</keyword>
<evidence type="ECO:0000313" key="1">
    <source>
        <dbReference type="EMBL" id="KAK0433469.1"/>
    </source>
</evidence>
<dbReference type="EMBL" id="JAUEPT010000081">
    <property type="protein sequence ID" value="KAK0433469.1"/>
    <property type="molecule type" value="Genomic_DNA"/>
</dbReference>
<comment type="caution">
    <text evidence="1">The sequence shown here is derived from an EMBL/GenBank/DDBJ whole genome shotgun (WGS) entry which is preliminary data.</text>
</comment>